<dbReference type="PANTHER" id="PTHR43667:SF1">
    <property type="entry name" value="CYCLOPROPANE-FATTY-ACYL-PHOSPHOLIPID SYNTHASE"/>
    <property type="match status" value="1"/>
</dbReference>
<dbReference type="InterPro" id="IPR029063">
    <property type="entry name" value="SAM-dependent_MTases_sf"/>
</dbReference>
<evidence type="ECO:0000256" key="5">
    <source>
        <dbReference type="ARBA" id="ARBA00023098"/>
    </source>
</evidence>
<feature type="domain" description="DUF7884" evidence="7">
    <location>
        <begin position="2"/>
        <end position="68"/>
    </location>
</feature>
<gene>
    <name evidence="8" type="ORF">ATO11_20145</name>
</gene>
<dbReference type="PATRIC" id="fig|1317121.7.peg.1792"/>
<dbReference type="CDD" id="cd02440">
    <property type="entry name" value="AdoMet_MTases"/>
    <property type="match status" value="1"/>
</dbReference>
<dbReference type="Pfam" id="PF25371">
    <property type="entry name" value="DUF7884"/>
    <property type="match status" value="1"/>
</dbReference>
<protein>
    <submittedName>
        <fullName evidence="8">Cyclopropane-fatty-acyl-phospholipid synthase</fullName>
    </submittedName>
</protein>
<dbReference type="PANTHER" id="PTHR43667">
    <property type="entry name" value="CYCLOPROPANE-FATTY-ACYL-PHOSPHOLIPID SYNTHASE"/>
    <property type="match status" value="1"/>
</dbReference>
<evidence type="ECO:0000256" key="3">
    <source>
        <dbReference type="ARBA" id="ARBA00022679"/>
    </source>
</evidence>
<feature type="active site" evidence="6">
    <location>
        <position position="348"/>
    </location>
</feature>
<dbReference type="GO" id="GO:0032259">
    <property type="term" value="P:methylation"/>
    <property type="evidence" value="ECO:0007669"/>
    <property type="project" value="UniProtKB-KW"/>
</dbReference>
<accession>A0A0L1JJH3</accession>
<dbReference type="Proteomes" id="UP000036938">
    <property type="component" value="Unassembled WGS sequence"/>
</dbReference>
<organism evidence="8 9">
    <name type="scientific">Pseudaestuariivita atlantica</name>
    <dbReference type="NCBI Taxonomy" id="1317121"/>
    <lineage>
        <taxon>Bacteria</taxon>
        <taxon>Pseudomonadati</taxon>
        <taxon>Pseudomonadota</taxon>
        <taxon>Alphaproteobacteria</taxon>
        <taxon>Rhodobacterales</taxon>
        <taxon>Paracoccaceae</taxon>
        <taxon>Pseudaestuariivita</taxon>
    </lineage>
</organism>
<comment type="similarity">
    <text evidence="1">Belongs to the CFA/CMAS family.</text>
</comment>
<proteinExistence type="inferred from homology"/>
<evidence type="ECO:0000256" key="2">
    <source>
        <dbReference type="ARBA" id="ARBA00022603"/>
    </source>
</evidence>
<evidence type="ECO:0000313" key="9">
    <source>
        <dbReference type="Proteomes" id="UP000036938"/>
    </source>
</evidence>
<evidence type="ECO:0000256" key="6">
    <source>
        <dbReference type="PIRSR" id="PIRSR003085-1"/>
    </source>
</evidence>
<reference evidence="8 9" key="1">
    <citation type="journal article" date="2015" name="Int. J. Syst. Evol. Microbiol.">
        <title>Aestuariivita atlantica sp. nov., isolated from deep sea sediment of the Atlantic Ocean.</title>
        <authorList>
            <person name="Li G."/>
            <person name="Lai Q."/>
            <person name="Du Y."/>
            <person name="Liu X."/>
            <person name="Sun F."/>
            <person name="Shao Z."/>
        </authorList>
    </citation>
    <scope>NUCLEOTIDE SEQUENCE [LARGE SCALE GENOMIC DNA]</scope>
    <source>
        <strain evidence="8 9">22II-S11-z3</strain>
    </source>
</reference>
<evidence type="ECO:0000256" key="4">
    <source>
        <dbReference type="ARBA" id="ARBA00022691"/>
    </source>
</evidence>
<dbReference type="GO" id="GO:0008610">
    <property type="term" value="P:lipid biosynthetic process"/>
    <property type="evidence" value="ECO:0007669"/>
    <property type="project" value="InterPro"/>
</dbReference>
<dbReference type="Pfam" id="PF02353">
    <property type="entry name" value="CMAS"/>
    <property type="match status" value="1"/>
</dbReference>
<dbReference type="AlphaFoldDB" id="A0A0L1JJH3"/>
<keyword evidence="5" id="KW-0443">Lipid metabolism</keyword>
<name>A0A0L1JJH3_9RHOB</name>
<dbReference type="InterPro" id="IPR050723">
    <property type="entry name" value="CFA/CMAS"/>
</dbReference>
<dbReference type="InterPro" id="IPR003333">
    <property type="entry name" value="CMAS"/>
</dbReference>
<keyword evidence="4" id="KW-0949">S-adenosyl-L-methionine</keyword>
<dbReference type="Gene3D" id="3.40.50.150">
    <property type="entry name" value="Vaccinia Virus protein VP39"/>
    <property type="match status" value="1"/>
</dbReference>
<keyword evidence="9" id="KW-1185">Reference proteome</keyword>
<evidence type="ECO:0000313" key="8">
    <source>
        <dbReference type="EMBL" id="KNG91910.1"/>
    </source>
</evidence>
<keyword evidence="3" id="KW-0808">Transferase</keyword>
<dbReference type="STRING" id="1317121.ATO11_20145"/>
<dbReference type="InterPro" id="IPR057206">
    <property type="entry name" value="DUF7884"/>
</dbReference>
<keyword evidence="2" id="KW-0489">Methyltransferase</keyword>
<evidence type="ECO:0000256" key="1">
    <source>
        <dbReference type="ARBA" id="ARBA00010815"/>
    </source>
</evidence>
<sequence length="410" mass="46961">MLEVCFPDGETRRYGMGTPTIAIAIHDWSTLRRIALNPDLAMGEAWMEDGLSVEKGDLYGLIALCLENFQNTRVPWLWRLRDRLRMTLRRVTMHNPVSRSRRNVAHHYDLGDDLYDLFLDSERQYSCAYFETPEDSLEDAQVHKMRHIAAKLRVLPGQKVLDIGSGWGGLGTYLAQTSDAPVTGVTLSVDQQKYANEKARRDGLDDRVRFDLRDYRRQTGRFDRIVSVGMFEHVGVGHYGAYFAKLADLLDKDGVALVHTIGSARPPRAPDPWISKYIFPGGYVPSLSEIVPEVERAGLVIADIEVLRLHYAETLKAWRDRFMARREEAAALYDERFCRMWEFYLASCEAGFRYNHLVVFQIQLAHRLDAVPVTRDYIEASKQHLPELSGDVDADIVKREARRTRKVAAE</sequence>
<dbReference type="EMBL" id="AQQZ01000023">
    <property type="protein sequence ID" value="KNG91910.1"/>
    <property type="molecule type" value="Genomic_DNA"/>
</dbReference>
<dbReference type="GO" id="GO:0008168">
    <property type="term" value="F:methyltransferase activity"/>
    <property type="evidence" value="ECO:0007669"/>
    <property type="project" value="UniProtKB-KW"/>
</dbReference>
<dbReference type="PIRSF" id="PIRSF003085">
    <property type="entry name" value="CMAS"/>
    <property type="match status" value="1"/>
</dbReference>
<dbReference type="SUPFAM" id="SSF53335">
    <property type="entry name" value="S-adenosyl-L-methionine-dependent methyltransferases"/>
    <property type="match status" value="1"/>
</dbReference>
<evidence type="ECO:0000259" key="7">
    <source>
        <dbReference type="Pfam" id="PF25371"/>
    </source>
</evidence>
<comment type="caution">
    <text evidence="8">The sequence shown here is derived from an EMBL/GenBank/DDBJ whole genome shotgun (WGS) entry which is preliminary data.</text>
</comment>